<dbReference type="OrthoDB" id="255848at2"/>
<accession>A0A1U7CW40</accession>
<protein>
    <recommendedName>
        <fullName evidence="2">DUF1559 domain-containing protein</fullName>
    </recommendedName>
</protein>
<feature type="domain" description="DUF1559" evidence="2">
    <location>
        <begin position="50"/>
        <end position="292"/>
    </location>
</feature>
<evidence type="ECO:0000259" key="2">
    <source>
        <dbReference type="Pfam" id="PF07596"/>
    </source>
</evidence>
<dbReference type="PANTHER" id="PTHR30093">
    <property type="entry name" value="GENERAL SECRETION PATHWAY PROTEIN G"/>
    <property type="match status" value="1"/>
</dbReference>
<dbReference type="RefSeq" id="WP_083713334.1">
    <property type="nucleotide sequence ID" value="NZ_CP019082.1"/>
</dbReference>
<name>A0A1U7CW40_9BACT</name>
<reference evidence="4" key="1">
    <citation type="submission" date="2016-12" db="EMBL/GenBank/DDBJ databases">
        <title>Comparative genomics of four Isosphaeraceae planctomycetes: a common pool of plasmids and glycoside hydrolase genes.</title>
        <authorList>
            <person name="Ivanova A."/>
        </authorList>
    </citation>
    <scope>NUCLEOTIDE SEQUENCE [LARGE SCALE GENOMIC DNA]</scope>
    <source>
        <strain evidence="4">PX4</strain>
    </source>
</reference>
<dbReference type="Pfam" id="PF07596">
    <property type="entry name" value="SBP_bac_10"/>
    <property type="match status" value="1"/>
</dbReference>
<dbReference type="InterPro" id="IPR012902">
    <property type="entry name" value="N_methyl_site"/>
</dbReference>
<dbReference type="STRING" id="1387353.BSF38_04723"/>
<evidence type="ECO:0000313" key="4">
    <source>
        <dbReference type="Proteomes" id="UP000186309"/>
    </source>
</evidence>
<dbReference type="KEGG" id="pbor:BSF38_04723"/>
<dbReference type="NCBIfam" id="TIGR02532">
    <property type="entry name" value="IV_pilin_GFxxxE"/>
    <property type="match status" value="1"/>
</dbReference>
<dbReference type="InterPro" id="IPR011453">
    <property type="entry name" value="DUF1559"/>
</dbReference>
<gene>
    <name evidence="3" type="ORF">BSF38_04723</name>
</gene>
<organism evidence="3 4">
    <name type="scientific">Paludisphaera borealis</name>
    <dbReference type="NCBI Taxonomy" id="1387353"/>
    <lineage>
        <taxon>Bacteria</taxon>
        <taxon>Pseudomonadati</taxon>
        <taxon>Planctomycetota</taxon>
        <taxon>Planctomycetia</taxon>
        <taxon>Isosphaerales</taxon>
        <taxon>Isosphaeraceae</taxon>
        <taxon>Paludisphaera</taxon>
    </lineage>
</organism>
<dbReference type="PANTHER" id="PTHR30093:SF2">
    <property type="entry name" value="TYPE II SECRETION SYSTEM PROTEIN H"/>
    <property type="match status" value="1"/>
</dbReference>
<sequence length="313" mass="33355">MPSRSSDVPHAAPLLSGEDGGPRFGFTLIELLVVIAIIAVLIALLLPAVQSAREAARRAQCLNNLMQIGIALQNYEGAFEVLPPGSVGDGNGPVLDQPKGYGFGWMVGVLPYMELKNVYNHFNYKIGLYDQANLTTRTNLVRSFLCPSDSGAVRDSQRVAMTSYAGVHHDVEAPIAADNHGVLFLNSAISYEKITDGSSQTIFVGEKLNNGLDQGWASGTRSSLRNTGTPLAGGGWRSTGVVVDGPETKPLDPKEAEEAQLRYVGGFGSRHPGGANFLFGDGSVRFIKSTIGANVFQLLANRADGEAIDSDQY</sequence>
<dbReference type="Gene3D" id="3.30.700.10">
    <property type="entry name" value="Glycoprotein, Type 4 Pilin"/>
    <property type="match status" value="1"/>
</dbReference>
<feature type="transmembrane region" description="Helical" evidence="1">
    <location>
        <begin position="24"/>
        <end position="49"/>
    </location>
</feature>
<keyword evidence="1" id="KW-1133">Transmembrane helix</keyword>
<dbReference type="EMBL" id="CP019082">
    <property type="protein sequence ID" value="APW63162.1"/>
    <property type="molecule type" value="Genomic_DNA"/>
</dbReference>
<evidence type="ECO:0000313" key="3">
    <source>
        <dbReference type="EMBL" id="APW63162.1"/>
    </source>
</evidence>
<dbReference type="InterPro" id="IPR027558">
    <property type="entry name" value="Pre_pil_HX9DG_C"/>
</dbReference>
<dbReference type="Proteomes" id="UP000186309">
    <property type="component" value="Chromosome"/>
</dbReference>
<dbReference type="Pfam" id="PF07963">
    <property type="entry name" value="N_methyl"/>
    <property type="match status" value="1"/>
</dbReference>
<dbReference type="NCBIfam" id="TIGR04294">
    <property type="entry name" value="pre_pil_HX9DG"/>
    <property type="match status" value="1"/>
</dbReference>
<dbReference type="SUPFAM" id="SSF54523">
    <property type="entry name" value="Pili subunits"/>
    <property type="match status" value="1"/>
</dbReference>
<keyword evidence="4" id="KW-1185">Reference proteome</keyword>
<evidence type="ECO:0000256" key="1">
    <source>
        <dbReference type="SAM" id="Phobius"/>
    </source>
</evidence>
<proteinExistence type="predicted"/>
<keyword evidence="1" id="KW-0812">Transmembrane</keyword>
<dbReference type="InterPro" id="IPR045584">
    <property type="entry name" value="Pilin-like"/>
</dbReference>
<keyword evidence="1" id="KW-0472">Membrane</keyword>
<dbReference type="AlphaFoldDB" id="A0A1U7CW40"/>